<proteinExistence type="predicted"/>
<organism evidence="1 2">
    <name type="scientific">Photobacterium leiognathi lrivu.4.1</name>
    <dbReference type="NCBI Taxonomy" id="1248232"/>
    <lineage>
        <taxon>Bacteria</taxon>
        <taxon>Pseudomonadati</taxon>
        <taxon>Pseudomonadota</taxon>
        <taxon>Gammaproteobacteria</taxon>
        <taxon>Vibrionales</taxon>
        <taxon>Vibrionaceae</taxon>
        <taxon>Photobacterium</taxon>
    </lineage>
</organism>
<evidence type="ECO:0000313" key="2">
    <source>
        <dbReference type="Proteomes" id="UP000030675"/>
    </source>
</evidence>
<sequence>MKNKITMKATVPELAPALFQEEKEGAGNVYVSGQAPVSGTDSDVCDQFGGICHPR</sequence>
<reference evidence="2" key="1">
    <citation type="submission" date="2012-12" db="EMBL/GenBank/DDBJ databases">
        <title>Genome Sequence of Photobacterium leiognathi lrivu.4.1.</title>
        <authorList>
            <person name="Urbanczyk H."/>
            <person name="Ogura Y."/>
            <person name="Hayashi T."/>
            <person name="Dunlap P.V."/>
        </authorList>
    </citation>
    <scope>NUCLEOTIDE SEQUENCE [LARGE SCALE GENOMIC DNA]</scope>
    <source>
        <strain evidence="2">lrivu.4.1</strain>
    </source>
</reference>
<dbReference type="HOGENOM" id="CLU_3203269_0_0_6"/>
<gene>
    <name evidence="1" type="ORF">PLEI_2847</name>
</gene>
<accession>A0A0U1P949</accession>
<dbReference type="eggNOG" id="ENOG5031NZA">
    <property type="taxonomic scope" value="Bacteria"/>
</dbReference>
<protein>
    <submittedName>
        <fullName evidence="1">Uncharacterized protein</fullName>
    </submittedName>
</protein>
<dbReference type="EMBL" id="DF196819">
    <property type="protein sequence ID" value="GAD31190.1"/>
    <property type="molecule type" value="Genomic_DNA"/>
</dbReference>
<name>A0A0U1P949_PHOLE</name>
<evidence type="ECO:0000313" key="1">
    <source>
        <dbReference type="EMBL" id="GAD31190.1"/>
    </source>
</evidence>
<dbReference type="Proteomes" id="UP000030675">
    <property type="component" value="Unassembled WGS sequence"/>
</dbReference>
<dbReference type="AlphaFoldDB" id="A0A0U1P949"/>